<dbReference type="AlphaFoldDB" id="A0A1X2G4G6"/>
<dbReference type="SUPFAM" id="SSF50729">
    <property type="entry name" value="PH domain-like"/>
    <property type="match status" value="1"/>
</dbReference>
<feature type="region of interest" description="Disordered" evidence="2">
    <location>
        <begin position="503"/>
        <end position="552"/>
    </location>
</feature>
<dbReference type="Gene3D" id="2.30.29.30">
    <property type="entry name" value="Pleckstrin-homology domain (PH domain)/Phosphotyrosine-binding domain (PTB)"/>
    <property type="match status" value="1"/>
</dbReference>
<sequence length="694" mass="78794">MTEVLPPPKLASRFTERFDIILTADQLQPFLSSKANPPTPQVSTSMPRPVRMNSTPAMNTNAYSPLPADRQTIHTQPTPVVSSQTPPPLPSVSTVSGFATTIDMERNRKKLIGKQQEHINLLHPDYSATPGSFHRADHVIKRLENWNIVLKLASYWNEEIARILSNPHYKRVKKEQNELYDRLHKRQKQTQASVHQFRKECHDQIRSLKGDPALGTEELLQRANQTKKYLRHLAQLCDYAEDPTNPKLPEKDPWQANLLVLRYLKRELTEENRLRTLMAAIQKEIHDLETHICEALALLVELGAELQTSVTHYGTTLDTVLAAILPFAPWNQYIETVKHEWVDEDHIEKNYLKINYPKKQHPLVATAQRGVLGRRAGVLKQYHKKYYILTHYGFLHQYKMNDRYKPEGSILVAGGQMEKPAKDDDKDDPDQETDRGKKKAYLFDVRFPKKRGKTLHFRTKNKRDWELWCRRMTEVTNQSSVQVLLEKRERVAALKMEKQQLLMEGAGSSSSQPAVNGHHHYDDDDSGDSDLVDPHEDHDNDDDDDDDDDEVDDHIQYDQQSHLHSIDASMRSSNEHMAVDDESSLRIVTAESDIMSLDVTPSHPSVLPPSRPSNLLTANTDATLPPQPPASVSPLSAYDEVYGNESGIYFSSTSSVDDSSTSPSGSPPSLPSLSQRVPRHGPSYQPGLNLSSLE</sequence>
<keyword evidence="5" id="KW-1185">Reference proteome</keyword>
<dbReference type="Pfam" id="PF20400">
    <property type="entry name" value="BAR_4"/>
    <property type="match status" value="1"/>
</dbReference>
<comment type="caution">
    <text evidence="4">The sequence shown here is derived from an EMBL/GenBank/DDBJ whole genome shotgun (WGS) entry which is preliminary data.</text>
</comment>
<dbReference type="InterPro" id="IPR046868">
    <property type="entry name" value="BAR_4"/>
</dbReference>
<evidence type="ECO:0000313" key="5">
    <source>
        <dbReference type="Proteomes" id="UP000242146"/>
    </source>
</evidence>
<dbReference type="PANTHER" id="PTHR31941">
    <property type="entry name" value="CYTOSKELETAL SIGNALING PROTEIN SLM1"/>
    <property type="match status" value="1"/>
</dbReference>
<keyword evidence="1" id="KW-0597">Phosphoprotein</keyword>
<reference evidence="4 5" key="1">
    <citation type="submission" date="2016-07" db="EMBL/GenBank/DDBJ databases">
        <title>Pervasive Adenine N6-methylation of Active Genes in Fungi.</title>
        <authorList>
            <consortium name="DOE Joint Genome Institute"/>
            <person name="Mondo S.J."/>
            <person name="Dannebaum R.O."/>
            <person name="Kuo R.C."/>
            <person name="Labutti K."/>
            <person name="Haridas S."/>
            <person name="Kuo A."/>
            <person name="Salamov A."/>
            <person name="Ahrendt S.R."/>
            <person name="Lipzen A."/>
            <person name="Sullivan W."/>
            <person name="Andreopoulos W.B."/>
            <person name="Clum A."/>
            <person name="Lindquist E."/>
            <person name="Daum C."/>
            <person name="Ramamoorthy G.K."/>
            <person name="Gryganskyi A."/>
            <person name="Culley D."/>
            <person name="Magnuson J.K."/>
            <person name="James T.Y."/>
            <person name="O'Malley M.A."/>
            <person name="Stajich J.E."/>
            <person name="Spatafora J.W."/>
            <person name="Visel A."/>
            <person name="Grigoriev I.V."/>
        </authorList>
    </citation>
    <scope>NUCLEOTIDE SEQUENCE [LARGE SCALE GENOMIC DNA]</scope>
    <source>
        <strain evidence="4 5">NRRL 3301</strain>
    </source>
</reference>
<dbReference type="PANTHER" id="PTHR31941:SF1">
    <property type="entry name" value="CYTOSKELETAL SIGNALING PROTEIN SLM1"/>
    <property type="match status" value="1"/>
</dbReference>
<evidence type="ECO:0000313" key="4">
    <source>
        <dbReference type="EMBL" id="ORX44768.1"/>
    </source>
</evidence>
<feature type="region of interest" description="Disordered" evidence="2">
    <location>
        <begin position="30"/>
        <end position="50"/>
    </location>
</feature>
<dbReference type="Pfam" id="PF20399">
    <property type="entry name" value="PH_20"/>
    <property type="match status" value="1"/>
</dbReference>
<dbReference type="Proteomes" id="UP000242146">
    <property type="component" value="Unassembled WGS sequence"/>
</dbReference>
<evidence type="ECO:0000259" key="3">
    <source>
        <dbReference type="PROSITE" id="PS50003"/>
    </source>
</evidence>
<dbReference type="PROSITE" id="PS50003">
    <property type="entry name" value="PH_DOMAIN"/>
    <property type="match status" value="1"/>
</dbReference>
<proteinExistence type="predicted"/>
<feature type="domain" description="PH" evidence="3">
    <location>
        <begin position="365"/>
        <end position="477"/>
    </location>
</feature>
<feature type="region of interest" description="Disordered" evidence="2">
    <location>
        <begin position="648"/>
        <end position="694"/>
    </location>
</feature>
<gene>
    <name evidence="4" type="ORF">DM01DRAFT_1411214</name>
</gene>
<dbReference type="InterPro" id="IPR011993">
    <property type="entry name" value="PH-like_dom_sf"/>
</dbReference>
<feature type="compositionally biased region" description="Low complexity" evidence="2">
    <location>
        <begin position="651"/>
        <end position="664"/>
    </location>
</feature>
<dbReference type="InterPro" id="IPR046869">
    <property type="entry name" value="SLM1/RGC1-like_PH"/>
</dbReference>
<dbReference type="OrthoDB" id="5598057at2759"/>
<name>A0A1X2G4G6_9FUNG</name>
<dbReference type="InterPro" id="IPR001849">
    <property type="entry name" value="PH_domain"/>
</dbReference>
<organism evidence="4 5">
    <name type="scientific">Hesseltinella vesiculosa</name>
    <dbReference type="NCBI Taxonomy" id="101127"/>
    <lineage>
        <taxon>Eukaryota</taxon>
        <taxon>Fungi</taxon>
        <taxon>Fungi incertae sedis</taxon>
        <taxon>Mucoromycota</taxon>
        <taxon>Mucoromycotina</taxon>
        <taxon>Mucoromycetes</taxon>
        <taxon>Mucorales</taxon>
        <taxon>Cunninghamellaceae</taxon>
        <taxon>Hesseltinella</taxon>
    </lineage>
</organism>
<accession>A0A1X2G4G6</accession>
<feature type="compositionally biased region" description="Acidic residues" evidence="2">
    <location>
        <begin position="539"/>
        <end position="552"/>
    </location>
</feature>
<dbReference type="SMART" id="SM00233">
    <property type="entry name" value="PH"/>
    <property type="match status" value="1"/>
</dbReference>
<feature type="region of interest" description="Disordered" evidence="2">
    <location>
        <begin position="596"/>
        <end position="635"/>
    </location>
</feature>
<feature type="region of interest" description="Disordered" evidence="2">
    <location>
        <begin position="415"/>
        <end position="439"/>
    </location>
</feature>
<dbReference type="STRING" id="101127.A0A1X2G4G6"/>
<feature type="compositionally biased region" description="Polar residues" evidence="2">
    <location>
        <begin position="612"/>
        <end position="622"/>
    </location>
</feature>
<evidence type="ECO:0000256" key="2">
    <source>
        <dbReference type="SAM" id="MobiDB-lite"/>
    </source>
</evidence>
<dbReference type="EMBL" id="MCGT01000046">
    <property type="protein sequence ID" value="ORX44768.1"/>
    <property type="molecule type" value="Genomic_DNA"/>
</dbReference>
<evidence type="ECO:0000256" key="1">
    <source>
        <dbReference type="ARBA" id="ARBA00022553"/>
    </source>
</evidence>
<protein>
    <recommendedName>
        <fullName evidence="3">PH domain-containing protein</fullName>
    </recommendedName>
</protein>